<evidence type="ECO:0000313" key="2">
    <source>
        <dbReference type="EMBL" id="GAF03933.1"/>
    </source>
</evidence>
<dbReference type="NCBIfam" id="TIGR04183">
    <property type="entry name" value="Por_Secre_tail"/>
    <property type="match status" value="1"/>
</dbReference>
<keyword evidence="3" id="KW-1185">Reference proteome</keyword>
<gene>
    <name evidence="2" type="ORF">JCM21142_72622</name>
</gene>
<organism evidence="2 3">
    <name type="scientific">Saccharicrinis fermentans DSM 9555 = JCM 21142</name>
    <dbReference type="NCBI Taxonomy" id="869213"/>
    <lineage>
        <taxon>Bacteria</taxon>
        <taxon>Pseudomonadati</taxon>
        <taxon>Bacteroidota</taxon>
        <taxon>Bacteroidia</taxon>
        <taxon>Marinilabiliales</taxon>
        <taxon>Marinilabiliaceae</taxon>
        <taxon>Saccharicrinis</taxon>
    </lineage>
</organism>
<feature type="domain" description="Secretion system C-terminal sorting" evidence="1">
    <location>
        <begin position="94"/>
        <end position="167"/>
    </location>
</feature>
<dbReference type="InterPro" id="IPR026444">
    <property type="entry name" value="Secre_tail"/>
</dbReference>
<dbReference type="Pfam" id="PF18962">
    <property type="entry name" value="Por_Secre_tail"/>
    <property type="match status" value="1"/>
</dbReference>
<dbReference type="eggNOG" id="COG1404">
    <property type="taxonomic scope" value="Bacteria"/>
</dbReference>
<evidence type="ECO:0000259" key="1">
    <source>
        <dbReference type="Pfam" id="PF18962"/>
    </source>
</evidence>
<dbReference type="EMBL" id="BAMD01000033">
    <property type="protein sequence ID" value="GAF03933.1"/>
    <property type="molecule type" value="Genomic_DNA"/>
</dbReference>
<evidence type="ECO:0000313" key="3">
    <source>
        <dbReference type="Proteomes" id="UP000019402"/>
    </source>
</evidence>
<reference evidence="2" key="1">
    <citation type="journal article" date="2014" name="Genome Announc.">
        <title>Draft Genome Sequence of Cytophaga fermentans JCM 21142T, a Facultative Anaerobe Isolated from Marine Mud.</title>
        <authorList>
            <person name="Starns D."/>
            <person name="Oshima K."/>
            <person name="Suda W."/>
            <person name="Iino T."/>
            <person name="Yuki M."/>
            <person name="Inoue J."/>
            <person name="Kitamura K."/>
            <person name="Iida T."/>
            <person name="Darby A."/>
            <person name="Hattori M."/>
            <person name="Ohkuma M."/>
        </authorList>
    </citation>
    <scope>NUCLEOTIDE SEQUENCE [LARGE SCALE GENOMIC DNA]</scope>
    <source>
        <strain evidence="2">JCM 21142</strain>
    </source>
</reference>
<dbReference type="AlphaFoldDB" id="W7Y8B8"/>
<name>W7Y8B8_9BACT</name>
<protein>
    <recommendedName>
        <fullName evidence="1">Secretion system C-terminal sorting domain-containing protein</fullName>
    </recommendedName>
</protein>
<accession>W7Y8B8</accession>
<dbReference type="InterPro" id="IPR013783">
    <property type="entry name" value="Ig-like_fold"/>
</dbReference>
<dbReference type="Gene3D" id="2.60.40.10">
    <property type="entry name" value="Immunoglobulins"/>
    <property type="match status" value="1"/>
</dbReference>
<dbReference type="Proteomes" id="UP000019402">
    <property type="component" value="Unassembled WGS sequence"/>
</dbReference>
<comment type="caution">
    <text evidence="2">The sequence shown here is derived from an EMBL/GenBank/DDBJ whole genome shotgun (WGS) entry which is preliminary data.</text>
</comment>
<sequence>MIKAIENTYIGDPDNTISMDLSDVFYDEDEEDLQYKLAFSASYLDASISNNILSLTPLSNGLSTLEITALDARQASASTTFQVMIRNDSMPIDIYPNPVTDLINFRMGDEIDGNIEIEFYNDKAVMVNKLSIPISTFSPASSNISNMASGQYLLKIKYNNQEFERNIIKL</sequence>
<proteinExistence type="predicted"/>